<evidence type="ECO:0000313" key="4">
    <source>
        <dbReference type="Proteomes" id="UP000606194"/>
    </source>
</evidence>
<dbReference type="InterPro" id="IPR045851">
    <property type="entry name" value="AMP-bd_C_sf"/>
</dbReference>
<dbReference type="EMBL" id="BMTL01000045">
    <property type="protein sequence ID" value="GGS24801.1"/>
    <property type="molecule type" value="Genomic_DNA"/>
</dbReference>
<dbReference type="Pfam" id="PF00501">
    <property type="entry name" value="AMP-binding"/>
    <property type="match status" value="1"/>
</dbReference>
<dbReference type="AlphaFoldDB" id="A0A918LAW1"/>
<dbReference type="Gene3D" id="3.40.50.12780">
    <property type="entry name" value="N-terminal domain of ligase-like"/>
    <property type="match status" value="1"/>
</dbReference>
<dbReference type="Pfam" id="PF13193">
    <property type="entry name" value="AMP-binding_C"/>
    <property type="match status" value="1"/>
</dbReference>
<name>A0A918LAW1_9ACTN</name>
<dbReference type="GO" id="GO:0006631">
    <property type="term" value="P:fatty acid metabolic process"/>
    <property type="evidence" value="ECO:0007669"/>
    <property type="project" value="TreeGrafter"/>
</dbReference>
<dbReference type="GO" id="GO:0031956">
    <property type="term" value="F:medium-chain fatty acid-CoA ligase activity"/>
    <property type="evidence" value="ECO:0007669"/>
    <property type="project" value="TreeGrafter"/>
</dbReference>
<sequence length="507" mass="53795">MNLTMLLDMVVEGMPDRVLIGDRADGLTASELARRARSGSDLVRAADAGTVVYLGGNGPAFPVALFAAASVGVPFLPVNYRLSAEQLDDVLGRQAKPLVITDSPERVRGMAAVTLEEFAGPTAVAADHETEPADPDPDSIAVLLMTSGTTAAPKSAVLRHRHLTSYIFGSVEFASAEESDATIVSVPPYHIAAVANLLSNLYAGRRVVYLDHFSAADWLHRVRTQAVTHAMVVPTMLARIVSELVHSGVRGPSTLRSMSYGGAKIAVPVLMEALRLFPGTGFVNAYGLTETASSIAVLGPDDHRTAAASDDPTVRARLGSVGRALPSVEIEVHDPDGLPCPPGVVGDIVVRGPQVAGEYLEAGSRLDSAGWFPTRDRGHIDEDGFIFVEGRSDDTIIRGGENIAPSEIESVLTEHEWVADVAVAGIPDDEWGQRIGAFVVVKPGVRPDAGVLREFVRGRLRSSKTPDDIVFLPELPTTPTGKVLRRKLVADIDKDAGAPEATRTPVL</sequence>
<dbReference type="Proteomes" id="UP000606194">
    <property type="component" value="Unassembled WGS sequence"/>
</dbReference>
<dbReference type="PANTHER" id="PTHR43201:SF32">
    <property type="entry name" value="2-SUCCINYLBENZOATE--COA LIGASE, CHLOROPLASTIC_PEROXISOMAL"/>
    <property type="match status" value="1"/>
</dbReference>
<organism evidence="3 4">
    <name type="scientific">Streptomyces humidus</name>
    <dbReference type="NCBI Taxonomy" id="52259"/>
    <lineage>
        <taxon>Bacteria</taxon>
        <taxon>Bacillati</taxon>
        <taxon>Actinomycetota</taxon>
        <taxon>Actinomycetes</taxon>
        <taxon>Kitasatosporales</taxon>
        <taxon>Streptomycetaceae</taxon>
        <taxon>Streptomyces</taxon>
    </lineage>
</organism>
<evidence type="ECO:0000259" key="1">
    <source>
        <dbReference type="Pfam" id="PF00501"/>
    </source>
</evidence>
<accession>A0A918LAW1</accession>
<keyword evidence="3" id="KW-0436">Ligase</keyword>
<feature type="domain" description="AMP-dependent synthetase/ligase" evidence="1">
    <location>
        <begin position="11"/>
        <end position="360"/>
    </location>
</feature>
<evidence type="ECO:0000259" key="2">
    <source>
        <dbReference type="Pfam" id="PF13193"/>
    </source>
</evidence>
<gene>
    <name evidence="3" type="ORF">GCM10010269_74370</name>
</gene>
<dbReference type="InterPro" id="IPR025110">
    <property type="entry name" value="AMP-bd_C"/>
</dbReference>
<dbReference type="SUPFAM" id="SSF56801">
    <property type="entry name" value="Acetyl-CoA synthetase-like"/>
    <property type="match status" value="1"/>
</dbReference>
<feature type="domain" description="AMP-binding enzyme C-terminal" evidence="2">
    <location>
        <begin position="407"/>
        <end position="482"/>
    </location>
</feature>
<reference evidence="3" key="1">
    <citation type="journal article" date="2014" name="Int. J. Syst. Evol. Microbiol.">
        <title>Complete genome sequence of Corynebacterium casei LMG S-19264T (=DSM 44701T), isolated from a smear-ripened cheese.</title>
        <authorList>
            <consortium name="US DOE Joint Genome Institute (JGI-PGF)"/>
            <person name="Walter F."/>
            <person name="Albersmeier A."/>
            <person name="Kalinowski J."/>
            <person name="Ruckert C."/>
        </authorList>
    </citation>
    <scope>NUCLEOTIDE SEQUENCE</scope>
    <source>
        <strain evidence="3">JCM 4386</strain>
    </source>
</reference>
<dbReference type="RefSeq" id="WP_190153735.1">
    <property type="nucleotide sequence ID" value="NZ_BMTL01000045.1"/>
</dbReference>
<reference evidence="3" key="2">
    <citation type="submission" date="2020-09" db="EMBL/GenBank/DDBJ databases">
        <authorList>
            <person name="Sun Q."/>
            <person name="Ohkuma M."/>
        </authorList>
    </citation>
    <scope>NUCLEOTIDE SEQUENCE</scope>
    <source>
        <strain evidence="3">JCM 4386</strain>
    </source>
</reference>
<dbReference type="PANTHER" id="PTHR43201">
    <property type="entry name" value="ACYL-COA SYNTHETASE"/>
    <property type="match status" value="1"/>
</dbReference>
<proteinExistence type="predicted"/>
<keyword evidence="4" id="KW-1185">Reference proteome</keyword>
<evidence type="ECO:0000313" key="3">
    <source>
        <dbReference type="EMBL" id="GGS24801.1"/>
    </source>
</evidence>
<comment type="caution">
    <text evidence="3">The sequence shown here is derived from an EMBL/GenBank/DDBJ whole genome shotgun (WGS) entry which is preliminary data.</text>
</comment>
<dbReference type="Gene3D" id="3.30.300.30">
    <property type="match status" value="1"/>
</dbReference>
<protein>
    <submittedName>
        <fullName evidence="3">AMP-dependent ligase</fullName>
    </submittedName>
</protein>
<dbReference type="InterPro" id="IPR000873">
    <property type="entry name" value="AMP-dep_synth/lig_dom"/>
</dbReference>
<dbReference type="InterPro" id="IPR042099">
    <property type="entry name" value="ANL_N_sf"/>
</dbReference>